<feature type="region of interest" description="Disordered" evidence="1">
    <location>
        <begin position="47"/>
        <end position="72"/>
    </location>
</feature>
<evidence type="ECO:0000256" key="2">
    <source>
        <dbReference type="SAM" id="Phobius"/>
    </source>
</evidence>
<comment type="caution">
    <text evidence="3">The sequence shown here is derived from an EMBL/GenBank/DDBJ whole genome shotgun (WGS) entry which is preliminary data.</text>
</comment>
<dbReference type="STRING" id="1844.UG56_000075"/>
<evidence type="ECO:0000313" key="3">
    <source>
        <dbReference type="EMBL" id="OIJ28668.1"/>
    </source>
</evidence>
<keyword evidence="2" id="KW-0472">Membrane</keyword>
<gene>
    <name evidence="3" type="ORF">UG56_000075</name>
</gene>
<keyword evidence="4" id="KW-1185">Reference proteome</keyword>
<dbReference type="AlphaFoldDB" id="A0A1J4NAT3"/>
<feature type="transmembrane region" description="Helical" evidence="2">
    <location>
        <begin position="6"/>
        <end position="24"/>
    </location>
</feature>
<reference evidence="3" key="1">
    <citation type="submission" date="2016-10" db="EMBL/GenBank/DDBJ databases">
        <title>Draft Genome Sequence of Nocardioides luteus Strain BAFB, an Alkane-Degrading Bacterium Isolated from JP-7 Polluted Soil.</title>
        <authorList>
            <person name="Brown L."/>
            <person name="Ruiz O.N."/>
            <person name="Gunasekera T."/>
        </authorList>
    </citation>
    <scope>NUCLEOTIDE SEQUENCE [LARGE SCALE GENOMIC DNA]</scope>
    <source>
        <strain evidence="3">BAFB</strain>
    </source>
</reference>
<keyword evidence="2" id="KW-1133">Transmembrane helix</keyword>
<protein>
    <submittedName>
        <fullName evidence="3">Uncharacterized protein</fullName>
    </submittedName>
</protein>
<dbReference type="Proteomes" id="UP000033772">
    <property type="component" value="Unassembled WGS sequence"/>
</dbReference>
<dbReference type="RefSeq" id="WP_045548809.1">
    <property type="nucleotide sequence ID" value="NZ_JZDQ02000001.1"/>
</dbReference>
<sequence>MDPFTWFLIALGVVIVGVVVWRAVRKPSRGVDEAIANRNRAQALGNAEYYGGGGHGAPHQPGQNIQPPSGGF</sequence>
<keyword evidence="2" id="KW-0812">Transmembrane</keyword>
<proteinExistence type="predicted"/>
<accession>A0A1J4NAT3</accession>
<evidence type="ECO:0000313" key="4">
    <source>
        <dbReference type="Proteomes" id="UP000033772"/>
    </source>
</evidence>
<organism evidence="3 4">
    <name type="scientific">Nocardioides luteus</name>
    <dbReference type="NCBI Taxonomy" id="1844"/>
    <lineage>
        <taxon>Bacteria</taxon>
        <taxon>Bacillati</taxon>
        <taxon>Actinomycetota</taxon>
        <taxon>Actinomycetes</taxon>
        <taxon>Propionibacteriales</taxon>
        <taxon>Nocardioidaceae</taxon>
        <taxon>Nocardioides</taxon>
    </lineage>
</organism>
<dbReference type="EMBL" id="JZDQ02000001">
    <property type="protein sequence ID" value="OIJ28668.1"/>
    <property type="molecule type" value="Genomic_DNA"/>
</dbReference>
<name>A0A1J4NAT3_9ACTN</name>
<evidence type="ECO:0000256" key="1">
    <source>
        <dbReference type="SAM" id="MobiDB-lite"/>
    </source>
</evidence>